<evidence type="ECO:0000313" key="4">
    <source>
        <dbReference type="EMBL" id="KAL3757039.1"/>
    </source>
</evidence>
<evidence type="ECO:0000256" key="2">
    <source>
        <dbReference type="SAM" id="MobiDB-lite"/>
    </source>
</evidence>
<evidence type="ECO:0000259" key="3">
    <source>
        <dbReference type="PROSITE" id="PS51471"/>
    </source>
</evidence>
<keyword evidence="1" id="KW-0479">Metal-binding</keyword>
<reference evidence="4 5" key="1">
    <citation type="submission" date="2024-10" db="EMBL/GenBank/DDBJ databases">
        <title>Updated reference genomes for cyclostephanoid diatoms.</title>
        <authorList>
            <person name="Roberts W.R."/>
            <person name="Alverson A.J."/>
        </authorList>
    </citation>
    <scope>NUCLEOTIDE SEQUENCE [LARGE SCALE GENOMIC DNA]</scope>
    <source>
        <strain evidence="4 5">AJA232-27</strain>
    </source>
</reference>
<gene>
    <name evidence="4" type="ORF">ACHAWU_002878</name>
</gene>
<feature type="domain" description="Fe2OG dioxygenase" evidence="3">
    <location>
        <begin position="192"/>
        <end position="319"/>
    </location>
</feature>
<dbReference type="InterPro" id="IPR026992">
    <property type="entry name" value="DIOX_N"/>
</dbReference>
<keyword evidence="1" id="KW-0408">Iron</keyword>
<dbReference type="GO" id="GO:0016491">
    <property type="term" value="F:oxidoreductase activity"/>
    <property type="evidence" value="ECO:0007669"/>
    <property type="project" value="UniProtKB-KW"/>
</dbReference>
<dbReference type="PANTHER" id="PTHR47990">
    <property type="entry name" value="2-OXOGLUTARATE (2OG) AND FE(II)-DEPENDENT OXYGENASE SUPERFAMILY PROTEIN-RELATED"/>
    <property type="match status" value="1"/>
</dbReference>
<dbReference type="AlphaFoldDB" id="A0ABD3LZ48"/>
<protein>
    <recommendedName>
        <fullName evidence="3">Fe2OG dioxygenase domain-containing protein</fullName>
    </recommendedName>
</protein>
<dbReference type="InterPro" id="IPR044861">
    <property type="entry name" value="IPNS-like_FE2OG_OXY"/>
</dbReference>
<dbReference type="Gene3D" id="2.60.120.330">
    <property type="entry name" value="B-lactam Antibiotic, Isopenicillin N Synthase, Chain"/>
    <property type="match status" value="1"/>
</dbReference>
<keyword evidence="5" id="KW-1185">Reference proteome</keyword>
<keyword evidence="1" id="KW-0560">Oxidoreductase</keyword>
<dbReference type="GO" id="GO:0046872">
    <property type="term" value="F:metal ion binding"/>
    <property type="evidence" value="ECO:0007669"/>
    <property type="project" value="UniProtKB-KW"/>
</dbReference>
<accession>A0ABD3LZ48</accession>
<evidence type="ECO:0000313" key="5">
    <source>
        <dbReference type="Proteomes" id="UP001530293"/>
    </source>
</evidence>
<dbReference type="Pfam" id="PF03171">
    <property type="entry name" value="2OG-FeII_Oxy"/>
    <property type="match status" value="1"/>
</dbReference>
<dbReference type="PROSITE" id="PS51471">
    <property type="entry name" value="FE2OG_OXY"/>
    <property type="match status" value="1"/>
</dbReference>
<dbReference type="PRINTS" id="PR00682">
    <property type="entry name" value="IPNSYNTHASE"/>
</dbReference>
<dbReference type="EMBL" id="JALLBG020000273">
    <property type="protein sequence ID" value="KAL3757039.1"/>
    <property type="molecule type" value="Genomic_DNA"/>
</dbReference>
<dbReference type="Proteomes" id="UP001530293">
    <property type="component" value="Unassembled WGS sequence"/>
</dbReference>
<dbReference type="SUPFAM" id="SSF51197">
    <property type="entry name" value="Clavaminate synthase-like"/>
    <property type="match status" value="1"/>
</dbReference>
<sequence length="360" mass="40138">MVGSRSSASLPIIDITPLVRLDELIADGSFGLHHLQNEQLKAVAEQISHAVETVGFFAVTHHGVDLSIVKDALDESKNFFDLEPKIKGSVSMTNTYPYGYENYESLGIKRSATSADGIDSKETFSIGPQNSTKSGMPPRQFPQDAPDTFSLALTNYFDIMEHLARILYRGFALALQLEDVNWFLREGIFDDGHQCALRILNYPSIKYRKSSEDRSKVHIRAGAHTDYGAMTILKSGGPGLQLNLSPKTADDESSWFDVPHIPDAFIINLGDLMQRWTNDRWMSTLHRVIAVADGDSSDKDDDGVFESARRQSIAFFVNINGRATILPFDSCVNEEHPSQYEAITASEYLIRRHAQSMGMK</sequence>
<comment type="similarity">
    <text evidence="1">Belongs to the iron/ascorbate-dependent oxidoreductase family.</text>
</comment>
<evidence type="ECO:0000256" key="1">
    <source>
        <dbReference type="RuleBase" id="RU003682"/>
    </source>
</evidence>
<organism evidence="4 5">
    <name type="scientific">Discostella pseudostelligera</name>
    <dbReference type="NCBI Taxonomy" id="259834"/>
    <lineage>
        <taxon>Eukaryota</taxon>
        <taxon>Sar</taxon>
        <taxon>Stramenopiles</taxon>
        <taxon>Ochrophyta</taxon>
        <taxon>Bacillariophyta</taxon>
        <taxon>Coscinodiscophyceae</taxon>
        <taxon>Thalassiosirophycidae</taxon>
        <taxon>Stephanodiscales</taxon>
        <taxon>Stephanodiscaceae</taxon>
        <taxon>Discostella</taxon>
    </lineage>
</organism>
<feature type="region of interest" description="Disordered" evidence="2">
    <location>
        <begin position="119"/>
        <end position="141"/>
    </location>
</feature>
<dbReference type="InterPro" id="IPR027443">
    <property type="entry name" value="IPNS-like_sf"/>
</dbReference>
<name>A0ABD3LZ48_9STRA</name>
<dbReference type="InterPro" id="IPR050231">
    <property type="entry name" value="Iron_ascorbate_oxido_reductase"/>
</dbReference>
<dbReference type="InterPro" id="IPR005123">
    <property type="entry name" value="Oxoglu/Fe-dep_dioxygenase_dom"/>
</dbReference>
<comment type="caution">
    <text evidence="4">The sequence shown here is derived from an EMBL/GenBank/DDBJ whole genome shotgun (WGS) entry which is preliminary data.</text>
</comment>
<proteinExistence type="inferred from homology"/>
<dbReference type="Pfam" id="PF14226">
    <property type="entry name" value="DIOX_N"/>
    <property type="match status" value="1"/>
</dbReference>